<dbReference type="Pfam" id="PF12728">
    <property type="entry name" value="HTH_17"/>
    <property type="match status" value="1"/>
</dbReference>
<dbReference type="RefSeq" id="WP_345688626.1">
    <property type="nucleotide sequence ID" value="NZ_BAABRO010000025.1"/>
</dbReference>
<reference evidence="2 3" key="1">
    <citation type="submission" date="2024-02" db="EMBL/GenBank/DDBJ databases">
        <title>Rhodopirellula caenicola NBRC 110016.</title>
        <authorList>
            <person name="Ichikawa N."/>
            <person name="Katano-Makiyama Y."/>
            <person name="Hidaka K."/>
        </authorList>
    </citation>
    <scope>NUCLEOTIDE SEQUENCE [LARGE SCALE GENOMIC DNA]</scope>
    <source>
        <strain evidence="2 3">NBRC 110016</strain>
    </source>
</reference>
<evidence type="ECO:0000313" key="3">
    <source>
        <dbReference type="Proteomes" id="UP001416858"/>
    </source>
</evidence>
<proteinExistence type="predicted"/>
<accession>A0ABP9VZM2</accession>
<comment type="caution">
    <text evidence="2">The sequence shown here is derived from an EMBL/GenBank/DDBJ whole genome shotgun (WGS) entry which is preliminary data.</text>
</comment>
<organism evidence="2 3">
    <name type="scientific">Novipirellula caenicola</name>
    <dbReference type="NCBI Taxonomy" id="1536901"/>
    <lineage>
        <taxon>Bacteria</taxon>
        <taxon>Pseudomonadati</taxon>
        <taxon>Planctomycetota</taxon>
        <taxon>Planctomycetia</taxon>
        <taxon>Pirellulales</taxon>
        <taxon>Pirellulaceae</taxon>
        <taxon>Novipirellula</taxon>
    </lineage>
</organism>
<evidence type="ECO:0000313" key="2">
    <source>
        <dbReference type="EMBL" id="GAA5510585.1"/>
    </source>
</evidence>
<dbReference type="EMBL" id="BAABRO010000025">
    <property type="protein sequence ID" value="GAA5510585.1"/>
    <property type="molecule type" value="Genomic_DNA"/>
</dbReference>
<keyword evidence="3" id="KW-1185">Reference proteome</keyword>
<gene>
    <name evidence="2" type="ORF">Rcae01_06094</name>
</gene>
<feature type="domain" description="Helix-turn-helix" evidence="1">
    <location>
        <begin position="13"/>
        <end position="61"/>
    </location>
</feature>
<dbReference type="Proteomes" id="UP001416858">
    <property type="component" value="Unassembled WGS sequence"/>
</dbReference>
<protein>
    <recommendedName>
        <fullName evidence="1">Helix-turn-helix domain-containing protein</fullName>
    </recommendedName>
</protein>
<sequence length="71" mass="7839">MPKTINVDRNAVYRLSDAAILCGLTNHAVQCAIKAGELPATKRSRRTYIEGDALWRWITGRPQATEAANRG</sequence>
<name>A0ABP9VZM2_9BACT</name>
<evidence type="ECO:0000259" key="1">
    <source>
        <dbReference type="Pfam" id="PF12728"/>
    </source>
</evidence>
<dbReference type="InterPro" id="IPR041657">
    <property type="entry name" value="HTH_17"/>
</dbReference>